<keyword evidence="6 17" id="KW-0732">Signal</keyword>
<reference evidence="20" key="1">
    <citation type="journal article" date="2019" name="Int. J. Syst. Evol. Microbiol.">
        <title>The Global Catalogue of Microorganisms (GCM) 10K type strain sequencing project: providing services to taxonomists for standard genome sequencing and annotation.</title>
        <authorList>
            <consortium name="The Broad Institute Genomics Platform"/>
            <consortium name="The Broad Institute Genome Sequencing Center for Infectious Disease"/>
            <person name="Wu L."/>
            <person name="Ma J."/>
        </authorList>
    </citation>
    <scope>NUCLEOTIDE SEQUENCE [LARGE SCALE GENOMIC DNA]</scope>
    <source>
        <strain evidence="20">JCM 17841</strain>
    </source>
</reference>
<feature type="chain" id="PRO_5045159033" description="receptor protein-tyrosine kinase" evidence="17">
    <location>
        <begin position="25"/>
        <end position="574"/>
    </location>
</feature>
<keyword evidence="20" id="KW-1185">Reference proteome</keyword>
<evidence type="ECO:0000256" key="9">
    <source>
        <dbReference type="ARBA" id="ARBA00022840"/>
    </source>
</evidence>
<evidence type="ECO:0000256" key="13">
    <source>
        <dbReference type="ARBA" id="ARBA00023157"/>
    </source>
</evidence>
<dbReference type="Proteomes" id="UP001501243">
    <property type="component" value="Unassembled WGS sequence"/>
</dbReference>
<keyword evidence="8" id="KW-0418">Kinase</keyword>
<feature type="domain" description="ALK/LTK-like glycine-rich" evidence="18">
    <location>
        <begin position="317"/>
        <end position="515"/>
    </location>
</feature>
<evidence type="ECO:0000256" key="5">
    <source>
        <dbReference type="ARBA" id="ARBA00022692"/>
    </source>
</evidence>
<keyword evidence="14" id="KW-0675">Receptor</keyword>
<evidence type="ECO:0000256" key="2">
    <source>
        <dbReference type="ARBA" id="ARBA00011902"/>
    </source>
</evidence>
<keyword evidence="15" id="KW-0325">Glycoprotein</keyword>
<evidence type="ECO:0000259" key="18">
    <source>
        <dbReference type="Pfam" id="PF12810"/>
    </source>
</evidence>
<evidence type="ECO:0000256" key="1">
    <source>
        <dbReference type="ARBA" id="ARBA00004251"/>
    </source>
</evidence>
<evidence type="ECO:0000256" key="14">
    <source>
        <dbReference type="ARBA" id="ARBA00023170"/>
    </source>
</evidence>
<gene>
    <name evidence="19" type="ORF">GCM10023172_36530</name>
</gene>
<keyword evidence="12" id="KW-0829">Tyrosine-protein kinase</keyword>
<keyword evidence="7" id="KW-0547">Nucleotide-binding</keyword>
<evidence type="ECO:0000256" key="3">
    <source>
        <dbReference type="ARBA" id="ARBA00022475"/>
    </source>
</evidence>
<keyword evidence="10" id="KW-1133">Transmembrane helix</keyword>
<evidence type="ECO:0000256" key="4">
    <source>
        <dbReference type="ARBA" id="ARBA00022679"/>
    </source>
</evidence>
<evidence type="ECO:0000313" key="20">
    <source>
        <dbReference type="Proteomes" id="UP001501243"/>
    </source>
</evidence>
<comment type="subcellular location">
    <subcellularLocation>
        <location evidence="1">Cell membrane</location>
        <topology evidence="1">Single-pass type I membrane protein</topology>
    </subcellularLocation>
</comment>
<dbReference type="EMBL" id="BAABGQ010000010">
    <property type="protein sequence ID" value="GAA4506824.1"/>
    <property type="molecule type" value="Genomic_DNA"/>
</dbReference>
<keyword evidence="13" id="KW-1015">Disulfide bond</keyword>
<organism evidence="19 20">
    <name type="scientific">Hymenobacter ginsengisoli</name>
    <dbReference type="NCBI Taxonomy" id="1051626"/>
    <lineage>
        <taxon>Bacteria</taxon>
        <taxon>Pseudomonadati</taxon>
        <taxon>Bacteroidota</taxon>
        <taxon>Cytophagia</taxon>
        <taxon>Cytophagales</taxon>
        <taxon>Hymenobacteraceae</taxon>
        <taxon>Hymenobacter</taxon>
    </lineage>
</organism>
<dbReference type="Pfam" id="PF12810">
    <property type="entry name" value="ALK_LTK_GRD"/>
    <property type="match status" value="1"/>
</dbReference>
<feature type="region of interest" description="Disordered" evidence="16">
    <location>
        <begin position="361"/>
        <end position="395"/>
    </location>
</feature>
<evidence type="ECO:0000256" key="12">
    <source>
        <dbReference type="ARBA" id="ARBA00023137"/>
    </source>
</evidence>
<proteinExistence type="predicted"/>
<keyword evidence="4" id="KW-0808">Transferase</keyword>
<dbReference type="EC" id="2.7.10.1" evidence="2"/>
<keyword evidence="5" id="KW-0812">Transmembrane</keyword>
<name>A0ABP8QRF4_9BACT</name>
<sequence>MLHRYLLAPLAALLLLAASLTAQAQTGSVGIGTTAPDASAALDIVSSSKGLLLPRVAAASAVASPAPGLLVYQTGAPAGFYYNAGTAAAPSWQQVGTTTNGDNLGNHTATQNLNLRGYQLVGNGGSQGLSVSNAGQLGIGTSTPTQQLDVNGGILARASSAIRTQGAYLQWNRSGGLGETWLLNQKGFGSGGIFFGASDAVSSGANTVTEWARFDNNGHLGIGTAPDASAALDVSSTSKGLLPPRMSQDQRNAIGSPAAGLTIYNTTTAHLNTFNGTSWDEALSATQQPYQNGATTFAATGAAQTYTVPAGVTRLAVSASGAQGGSFASLSSFGGKGAQVQTTLAVVPGEVLNVYVGTAGTSSTSLTSQAPGGFNGGGNSSRDPSAGGGGATDLRRGTTKLVVAAGGGGADYQNGFNGGDGGAPNGNAGSTLNYTGWAGSGGTQTAGGSSGGSLGQGGQGNAGGGGGGGYYGGGGGGLNGGTAFPQYGPGGGGSSWVTPSSTNTTMTAGANPGNGTITLSPAPFYAAPPLDGSNFTSVASANGLLARGADIINEQGAHLQWNRSGYLGETWLLN</sequence>
<comment type="caution">
    <text evidence="19">The sequence shown here is derived from an EMBL/GenBank/DDBJ whole genome shotgun (WGS) entry which is preliminary data.</text>
</comment>
<keyword evidence="9" id="KW-0067">ATP-binding</keyword>
<dbReference type="InterPro" id="IPR055163">
    <property type="entry name" value="ALK/LTK-like_GRD"/>
</dbReference>
<evidence type="ECO:0000256" key="15">
    <source>
        <dbReference type="ARBA" id="ARBA00023180"/>
    </source>
</evidence>
<evidence type="ECO:0000256" key="11">
    <source>
        <dbReference type="ARBA" id="ARBA00023136"/>
    </source>
</evidence>
<keyword evidence="11" id="KW-0472">Membrane</keyword>
<protein>
    <recommendedName>
        <fullName evidence="2">receptor protein-tyrosine kinase</fullName>
        <ecNumber evidence="2">2.7.10.1</ecNumber>
    </recommendedName>
</protein>
<accession>A0ABP8QRF4</accession>
<keyword evidence="3" id="KW-1003">Cell membrane</keyword>
<evidence type="ECO:0000313" key="19">
    <source>
        <dbReference type="EMBL" id="GAA4506824.1"/>
    </source>
</evidence>
<evidence type="ECO:0000256" key="7">
    <source>
        <dbReference type="ARBA" id="ARBA00022741"/>
    </source>
</evidence>
<evidence type="ECO:0000256" key="6">
    <source>
        <dbReference type="ARBA" id="ARBA00022729"/>
    </source>
</evidence>
<feature type="signal peptide" evidence="17">
    <location>
        <begin position="1"/>
        <end position="24"/>
    </location>
</feature>
<evidence type="ECO:0000256" key="16">
    <source>
        <dbReference type="SAM" id="MobiDB-lite"/>
    </source>
</evidence>
<evidence type="ECO:0000256" key="17">
    <source>
        <dbReference type="SAM" id="SignalP"/>
    </source>
</evidence>
<evidence type="ECO:0000256" key="10">
    <source>
        <dbReference type="ARBA" id="ARBA00022989"/>
    </source>
</evidence>
<evidence type="ECO:0000256" key="8">
    <source>
        <dbReference type="ARBA" id="ARBA00022777"/>
    </source>
</evidence>
<dbReference type="RefSeq" id="WP_208133788.1">
    <property type="nucleotide sequence ID" value="NZ_BAABGQ010000010.1"/>
</dbReference>